<dbReference type="Proteomes" id="UP000006727">
    <property type="component" value="Chromosome 12"/>
</dbReference>
<accession>A0A2K1JQ88</accession>
<dbReference type="InParanoid" id="A0A2K1JQ88"/>
<reference evidence="2" key="3">
    <citation type="submission" date="2020-12" db="UniProtKB">
        <authorList>
            <consortium name="EnsemblPlants"/>
        </authorList>
    </citation>
    <scope>IDENTIFICATION</scope>
</reference>
<name>A0A2K1JQ88_PHYPA</name>
<gene>
    <name evidence="1" type="ORF">PHYPA_016084</name>
</gene>
<proteinExistence type="predicted"/>
<dbReference type="PaxDb" id="3218-PP1S450_29V6.1"/>
<dbReference type="EMBL" id="ABEU02000012">
    <property type="protein sequence ID" value="PNR43702.1"/>
    <property type="molecule type" value="Genomic_DNA"/>
</dbReference>
<reference evidence="1 3" key="1">
    <citation type="journal article" date="2008" name="Science">
        <title>The Physcomitrella genome reveals evolutionary insights into the conquest of land by plants.</title>
        <authorList>
            <person name="Rensing S."/>
            <person name="Lang D."/>
            <person name="Zimmer A."/>
            <person name="Terry A."/>
            <person name="Salamov A."/>
            <person name="Shapiro H."/>
            <person name="Nishiyama T."/>
            <person name="Perroud P.-F."/>
            <person name="Lindquist E."/>
            <person name="Kamisugi Y."/>
            <person name="Tanahashi T."/>
            <person name="Sakakibara K."/>
            <person name="Fujita T."/>
            <person name="Oishi K."/>
            <person name="Shin-I T."/>
            <person name="Kuroki Y."/>
            <person name="Toyoda A."/>
            <person name="Suzuki Y."/>
            <person name="Hashimoto A."/>
            <person name="Yamaguchi K."/>
            <person name="Sugano A."/>
            <person name="Kohara Y."/>
            <person name="Fujiyama A."/>
            <person name="Anterola A."/>
            <person name="Aoki S."/>
            <person name="Ashton N."/>
            <person name="Barbazuk W.B."/>
            <person name="Barker E."/>
            <person name="Bennetzen J."/>
            <person name="Bezanilla M."/>
            <person name="Blankenship R."/>
            <person name="Cho S.H."/>
            <person name="Dutcher S."/>
            <person name="Estelle M."/>
            <person name="Fawcett J.A."/>
            <person name="Gundlach H."/>
            <person name="Hanada K."/>
            <person name="Heyl A."/>
            <person name="Hicks K.A."/>
            <person name="Hugh J."/>
            <person name="Lohr M."/>
            <person name="Mayer K."/>
            <person name="Melkozernov A."/>
            <person name="Murata T."/>
            <person name="Nelson D."/>
            <person name="Pils B."/>
            <person name="Prigge M."/>
            <person name="Reiss B."/>
            <person name="Renner T."/>
            <person name="Rombauts S."/>
            <person name="Rushton P."/>
            <person name="Sanderfoot A."/>
            <person name="Schween G."/>
            <person name="Shiu S.-H."/>
            <person name="Stueber K."/>
            <person name="Theodoulou F.L."/>
            <person name="Tu H."/>
            <person name="Van de Peer Y."/>
            <person name="Verrier P.J."/>
            <person name="Waters E."/>
            <person name="Wood A."/>
            <person name="Yang L."/>
            <person name="Cove D."/>
            <person name="Cuming A."/>
            <person name="Hasebe M."/>
            <person name="Lucas S."/>
            <person name="Mishler D.B."/>
            <person name="Reski R."/>
            <person name="Grigoriev I."/>
            <person name="Quatrano R.S."/>
            <person name="Boore J.L."/>
        </authorList>
    </citation>
    <scope>NUCLEOTIDE SEQUENCE [LARGE SCALE GENOMIC DNA]</scope>
    <source>
        <strain evidence="2 3">cv. Gransden 2004</strain>
    </source>
</reference>
<protein>
    <submittedName>
        <fullName evidence="1 2">Uncharacterized protein</fullName>
    </submittedName>
</protein>
<dbReference type="Gramene" id="Pp3c12_10500V3.1">
    <property type="protein sequence ID" value="Pp3c12_10500V3.1"/>
    <property type="gene ID" value="Pp3c12_10500"/>
</dbReference>
<evidence type="ECO:0000313" key="3">
    <source>
        <dbReference type="Proteomes" id="UP000006727"/>
    </source>
</evidence>
<reference evidence="1 3" key="2">
    <citation type="journal article" date="2018" name="Plant J.">
        <title>The Physcomitrella patens chromosome-scale assembly reveals moss genome structure and evolution.</title>
        <authorList>
            <person name="Lang D."/>
            <person name="Ullrich K.K."/>
            <person name="Murat F."/>
            <person name="Fuchs J."/>
            <person name="Jenkins J."/>
            <person name="Haas F.B."/>
            <person name="Piednoel M."/>
            <person name="Gundlach H."/>
            <person name="Van Bel M."/>
            <person name="Meyberg R."/>
            <person name="Vives C."/>
            <person name="Morata J."/>
            <person name="Symeonidi A."/>
            <person name="Hiss M."/>
            <person name="Muchero W."/>
            <person name="Kamisugi Y."/>
            <person name="Saleh O."/>
            <person name="Blanc G."/>
            <person name="Decker E.L."/>
            <person name="van Gessel N."/>
            <person name="Grimwood J."/>
            <person name="Hayes R.D."/>
            <person name="Graham S.W."/>
            <person name="Gunter L.E."/>
            <person name="McDaniel S.F."/>
            <person name="Hoernstein S.N.W."/>
            <person name="Larsson A."/>
            <person name="Li F.W."/>
            <person name="Perroud P.F."/>
            <person name="Phillips J."/>
            <person name="Ranjan P."/>
            <person name="Rokshar D.S."/>
            <person name="Rothfels C.J."/>
            <person name="Schneider L."/>
            <person name="Shu S."/>
            <person name="Stevenson D.W."/>
            <person name="Thummler F."/>
            <person name="Tillich M."/>
            <person name="Villarreal Aguilar J.C."/>
            <person name="Widiez T."/>
            <person name="Wong G.K."/>
            <person name="Wymore A."/>
            <person name="Zhang Y."/>
            <person name="Zimmer A.D."/>
            <person name="Quatrano R.S."/>
            <person name="Mayer K.F.X."/>
            <person name="Goodstein D."/>
            <person name="Casacuberta J.M."/>
            <person name="Vandepoele K."/>
            <person name="Reski R."/>
            <person name="Cuming A.C."/>
            <person name="Tuskan G.A."/>
            <person name="Maumus F."/>
            <person name="Salse J."/>
            <person name="Schmutz J."/>
            <person name="Rensing S.A."/>
        </authorList>
    </citation>
    <scope>NUCLEOTIDE SEQUENCE [LARGE SCALE GENOMIC DNA]</scope>
    <source>
        <strain evidence="2 3">cv. Gransden 2004</strain>
    </source>
</reference>
<keyword evidence="3" id="KW-1185">Reference proteome</keyword>
<sequence>MCRYRFAVRVKLQGGLLCQVVEQQQLE</sequence>
<dbReference type="AlphaFoldDB" id="A0A2K1JQ88"/>
<evidence type="ECO:0000313" key="1">
    <source>
        <dbReference type="EMBL" id="PNR43702.1"/>
    </source>
</evidence>
<organism evidence="1">
    <name type="scientific">Physcomitrium patens</name>
    <name type="common">Spreading-leaved earth moss</name>
    <name type="synonym">Physcomitrella patens</name>
    <dbReference type="NCBI Taxonomy" id="3218"/>
    <lineage>
        <taxon>Eukaryota</taxon>
        <taxon>Viridiplantae</taxon>
        <taxon>Streptophyta</taxon>
        <taxon>Embryophyta</taxon>
        <taxon>Bryophyta</taxon>
        <taxon>Bryophytina</taxon>
        <taxon>Bryopsida</taxon>
        <taxon>Funariidae</taxon>
        <taxon>Funariales</taxon>
        <taxon>Funariaceae</taxon>
        <taxon>Physcomitrium</taxon>
    </lineage>
</organism>
<dbReference type="EnsemblPlants" id="Pp3c12_10500V3.1">
    <property type="protein sequence ID" value="Pp3c12_10500V3.1"/>
    <property type="gene ID" value="Pp3c12_10500"/>
</dbReference>
<evidence type="ECO:0000313" key="2">
    <source>
        <dbReference type="EnsemblPlants" id="Pp3c12_10500V3.1"/>
    </source>
</evidence>